<evidence type="ECO:0000256" key="9">
    <source>
        <dbReference type="ARBA" id="ARBA00038489"/>
    </source>
</evidence>
<dbReference type="PROSITE" id="PS51352">
    <property type="entry name" value="THIOREDOXIN_2"/>
    <property type="match status" value="1"/>
</dbReference>
<evidence type="ECO:0000256" key="6">
    <source>
        <dbReference type="ARBA" id="ARBA00023157"/>
    </source>
</evidence>
<evidence type="ECO:0000256" key="2">
    <source>
        <dbReference type="ARBA" id="ARBA00013017"/>
    </source>
</evidence>
<dbReference type="GO" id="GO:0008379">
    <property type="term" value="F:thioredoxin peroxidase activity"/>
    <property type="evidence" value="ECO:0007669"/>
    <property type="project" value="TreeGrafter"/>
</dbReference>
<dbReference type="KEGG" id="palo:E6C60_0383"/>
<keyword evidence="7" id="KW-0676">Redox-active center</keyword>
<name>A0A4P8XFC2_9BACL</name>
<dbReference type="GO" id="GO:0045454">
    <property type="term" value="P:cell redox homeostasis"/>
    <property type="evidence" value="ECO:0007669"/>
    <property type="project" value="TreeGrafter"/>
</dbReference>
<dbReference type="RefSeq" id="WP_138224223.1">
    <property type="nucleotide sequence ID" value="NZ_CP040396.1"/>
</dbReference>
<dbReference type="Gene3D" id="3.40.30.10">
    <property type="entry name" value="Glutaredoxin"/>
    <property type="match status" value="1"/>
</dbReference>
<dbReference type="InterPro" id="IPR013766">
    <property type="entry name" value="Thioredoxin_domain"/>
</dbReference>
<dbReference type="GO" id="GO:0034599">
    <property type="term" value="P:cellular response to oxidative stress"/>
    <property type="evidence" value="ECO:0007669"/>
    <property type="project" value="TreeGrafter"/>
</dbReference>
<comment type="catalytic activity">
    <reaction evidence="11">
        <text>a hydroperoxide + [thioredoxin]-dithiol = an alcohol + [thioredoxin]-disulfide + H2O</text>
        <dbReference type="Rhea" id="RHEA:62620"/>
        <dbReference type="Rhea" id="RHEA-COMP:10698"/>
        <dbReference type="Rhea" id="RHEA-COMP:10700"/>
        <dbReference type="ChEBI" id="CHEBI:15377"/>
        <dbReference type="ChEBI" id="CHEBI:29950"/>
        <dbReference type="ChEBI" id="CHEBI:30879"/>
        <dbReference type="ChEBI" id="CHEBI:35924"/>
        <dbReference type="ChEBI" id="CHEBI:50058"/>
        <dbReference type="EC" id="1.11.1.24"/>
    </reaction>
</comment>
<organism evidence="13 14">
    <name type="scientific">Paenibacillus algicola</name>
    <dbReference type="NCBI Taxonomy" id="2565926"/>
    <lineage>
        <taxon>Bacteria</taxon>
        <taxon>Bacillati</taxon>
        <taxon>Bacillota</taxon>
        <taxon>Bacilli</taxon>
        <taxon>Bacillales</taxon>
        <taxon>Paenibacillaceae</taxon>
        <taxon>Paenibacillus</taxon>
    </lineage>
</organism>
<dbReference type="PANTHER" id="PTHR42801:SF7">
    <property type="entry name" value="SLL1159 PROTEIN"/>
    <property type="match status" value="1"/>
</dbReference>
<evidence type="ECO:0000313" key="14">
    <source>
        <dbReference type="Proteomes" id="UP000300879"/>
    </source>
</evidence>
<dbReference type="Proteomes" id="UP000300879">
    <property type="component" value="Chromosome"/>
</dbReference>
<dbReference type="EC" id="1.11.1.24" evidence="2"/>
<evidence type="ECO:0000256" key="7">
    <source>
        <dbReference type="ARBA" id="ARBA00023284"/>
    </source>
</evidence>
<keyword evidence="3" id="KW-0575">Peroxidase</keyword>
<reference evidence="13 14" key="1">
    <citation type="submission" date="2019-05" db="EMBL/GenBank/DDBJ databases">
        <authorList>
            <person name="Chen C."/>
        </authorList>
    </citation>
    <scope>NUCLEOTIDE SEQUENCE [LARGE SCALE GENOMIC DNA]</scope>
    <source>
        <strain evidence="13 14">HB172198</strain>
    </source>
</reference>
<keyword evidence="4" id="KW-0049">Antioxidant</keyword>
<keyword evidence="14" id="KW-1185">Reference proteome</keyword>
<feature type="domain" description="Thioredoxin" evidence="12">
    <location>
        <begin position="42"/>
        <end position="216"/>
    </location>
</feature>
<dbReference type="CDD" id="cd02970">
    <property type="entry name" value="PRX_like2"/>
    <property type="match status" value="1"/>
</dbReference>
<evidence type="ECO:0000256" key="8">
    <source>
        <dbReference type="ARBA" id="ARBA00032824"/>
    </source>
</evidence>
<dbReference type="InterPro" id="IPR050924">
    <property type="entry name" value="Peroxiredoxin_BCP/PrxQ"/>
</dbReference>
<gene>
    <name evidence="13" type="ORF">E6C60_0383</name>
</gene>
<sequence length="216" mass="23850">MDLTAELTKAREGFMANAPQEVLDSVEAATKELIESGVATGLQVGEEAPDFVLPNAAGNQVSLYKQLEKGPVVLTFYRGGWCPYCNLELKAYQNVLPELQAAGASLMAISPQKPDASLSTKEKNELSFEVLSDDTYEVIKAYNLYFTLPDQLIRTYSDKFNIQLSEYNGTDEPWSLPVPGTFVINTDRKVVLASSNANYTERLNPAEVVSFLNNHK</sequence>
<evidence type="ECO:0000256" key="11">
    <source>
        <dbReference type="ARBA" id="ARBA00049091"/>
    </source>
</evidence>
<dbReference type="EMBL" id="CP040396">
    <property type="protein sequence ID" value="QCT01107.1"/>
    <property type="molecule type" value="Genomic_DNA"/>
</dbReference>
<dbReference type="GO" id="GO:0005737">
    <property type="term" value="C:cytoplasm"/>
    <property type="evidence" value="ECO:0007669"/>
    <property type="project" value="TreeGrafter"/>
</dbReference>
<proteinExistence type="inferred from homology"/>
<dbReference type="PANTHER" id="PTHR42801">
    <property type="entry name" value="THIOREDOXIN-DEPENDENT PEROXIDE REDUCTASE"/>
    <property type="match status" value="1"/>
</dbReference>
<evidence type="ECO:0000313" key="13">
    <source>
        <dbReference type="EMBL" id="QCT01107.1"/>
    </source>
</evidence>
<dbReference type="OrthoDB" id="9809746at2"/>
<keyword evidence="6" id="KW-1015">Disulfide bond</keyword>
<evidence type="ECO:0000256" key="5">
    <source>
        <dbReference type="ARBA" id="ARBA00023002"/>
    </source>
</evidence>
<evidence type="ECO:0000256" key="1">
    <source>
        <dbReference type="ARBA" id="ARBA00003330"/>
    </source>
</evidence>
<evidence type="ECO:0000256" key="4">
    <source>
        <dbReference type="ARBA" id="ARBA00022862"/>
    </source>
</evidence>
<comment type="function">
    <text evidence="1">Thiol-specific peroxidase that catalyzes the reduction of hydrogen peroxide and organic hydroperoxides to water and alcohols, respectively. Plays a role in cell protection against oxidative stress by detoxifying peroxides and as sensor of hydrogen peroxide-mediated signaling events.</text>
</comment>
<comment type="similarity">
    <text evidence="9">Belongs to the peroxiredoxin family. BCP/PrxQ subfamily.</text>
</comment>
<keyword evidence="5" id="KW-0560">Oxidoreductase</keyword>
<dbReference type="InterPro" id="IPR000866">
    <property type="entry name" value="AhpC/TSA"/>
</dbReference>
<dbReference type="Pfam" id="PF00578">
    <property type="entry name" value="AhpC-TSA"/>
    <property type="match status" value="1"/>
</dbReference>
<accession>A0A4P8XFC2</accession>
<protein>
    <recommendedName>
        <fullName evidence="2">thioredoxin-dependent peroxiredoxin</fullName>
        <ecNumber evidence="2">1.11.1.24</ecNumber>
    </recommendedName>
    <alternativeName>
        <fullName evidence="10">Bacterioferritin comigratory protein</fullName>
    </alternativeName>
    <alternativeName>
        <fullName evidence="8">Thioredoxin peroxidase</fullName>
    </alternativeName>
</protein>
<dbReference type="AlphaFoldDB" id="A0A4P8XFC2"/>
<evidence type="ECO:0000256" key="10">
    <source>
        <dbReference type="ARBA" id="ARBA00041373"/>
    </source>
</evidence>
<evidence type="ECO:0000259" key="12">
    <source>
        <dbReference type="PROSITE" id="PS51352"/>
    </source>
</evidence>
<dbReference type="SUPFAM" id="SSF52833">
    <property type="entry name" value="Thioredoxin-like"/>
    <property type="match status" value="1"/>
</dbReference>
<dbReference type="InterPro" id="IPR036249">
    <property type="entry name" value="Thioredoxin-like_sf"/>
</dbReference>
<evidence type="ECO:0000256" key="3">
    <source>
        <dbReference type="ARBA" id="ARBA00022559"/>
    </source>
</evidence>